<dbReference type="NCBIfam" id="TIGR00787">
    <property type="entry name" value="dctP"/>
    <property type="match status" value="1"/>
</dbReference>
<dbReference type="CDD" id="cd13603">
    <property type="entry name" value="PBP2_TRAP_Siap_TeaA_like"/>
    <property type="match status" value="1"/>
</dbReference>
<evidence type="ECO:0000256" key="4">
    <source>
        <dbReference type="ARBA" id="ARBA00022729"/>
    </source>
</evidence>
<dbReference type="PROSITE" id="PS51257">
    <property type="entry name" value="PROKAR_LIPOPROTEIN"/>
    <property type="match status" value="1"/>
</dbReference>
<dbReference type="Gene3D" id="3.40.190.170">
    <property type="entry name" value="Bacterial extracellular solute-binding protein, family 7"/>
    <property type="match status" value="1"/>
</dbReference>
<proteinExistence type="inferred from homology"/>
<dbReference type="RefSeq" id="WP_046523653.1">
    <property type="nucleotide sequence ID" value="NZ_LAYY01000009.1"/>
</dbReference>
<comment type="caution">
    <text evidence="6">The sequence shown here is derived from an EMBL/GenBank/DDBJ whole genome shotgun (WGS) entry which is preliminary data.</text>
</comment>
<dbReference type="NCBIfam" id="NF037995">
    <property type="entry name" value="TRAP_S1"/>
    <property type="match status" value="1"/>
</dbReference>
<evidence type="ECO:0000256" key="5">
    <source>
        <dbReference type="SAM" id="SignalP"/>
    </source>
</evidence>
<evidence type="ECO:0000256" key="2">
    <source>
        <dbReference type="ARBA" id="ARBA00009023"/>
    </source>
</evidence>
<evidence type="ECO:0000313" key="6">
    <source>
        <dbReference type="EMBL" id="KKK38177.1"/>
    </source>
</evidence>
<comment type="similarity">
    <text evidence="2">Belongs to the bacterial solute-binding protein 7 family.</text>
</comment>
<dbReference type="EMBL" id="LAYY01000009">
    <property type="protein sequence ID" value="KKK38177.1"/>
    <property type="molecule type" value="Genomic_DNA"/>
</dbReference>
<feature type="chain" id="PRO_5038747835" evidence="5">
    <location>
        <begin position="30"/>
        <end position="338"/>
    </location>
</feature>
<evidence type="ECO:0000256" key="1">
    <source>
        <dbReference type="ARBA" id="ARBA00004196"/>
    </source>
</evidence>
<sequence>MKKKFLKGLMGVALLTGMAALSGCSSNVAGAGKSTLVKVGTPFAAAHPVSVALMEVFEPEIEKRTDGKYNVEIYHSGQIGGEKQLYDFTRSGIVEAIAVGTVMWSEVPMMSTPDFPFIFRDVEHARKVYQGEVGEYIAENLESQEPLQFLSWHPNGARVFSSSKPINSIEDFKGLKLRMPNNPIHVQVAQSLGANAQIMDLGEVFTALEQNVVDGQDNPISTVRQEGWYNVQDYIYESNHMVSSIELLMSNEFWETLTEEEKEIFQKVADATSDKSWDLYQDSLEADRKFLEEQGLTYVVPTEEDREKLVQAMEPVYEVLYEKYDWAEDLIKRIQAVE</sequence>
<keyword evidence="7" id="KW-1185">Reference proteome</keyword>
<reference evidence="6 7" key="1">
    <citation type="submission" date="2015-04" db="EMBL/GenBank/DDBJ databases">
        <title>Taxonomic description and genome sequence of Bacillus campisalis sp. nov., a novel member of the genus Bacillus isolated from solar saltern.</title>
        <authorList>
            <person name="Mathan Kumar R."/>
            <person name="Kaur G."/>
            <person name="Kumar A."/>
            <person name="Singh N.K."/>
            <person name="Kaur N."/>
            <person name="Kumar N."/>
            <person name="Mayilraj S."/>
        </authorList>
    </citation>
    <scope>NUCLEOTIDE SEQUENCE [LARGE SCALE GENOMIC DNA]</scope>
    <source>
        <strain evidence="6 7">SA2-6</strain>
    </source>
</reference>
<dbReference type="InterPro" id="IPR018389">
    <property type="entry name" value="DctP_fam"/>
</dbReference>
<organism evidence="6 7">
    <name type="scientific">Mesobacillus campisalis</name>
    <dbReference type="NCBI Taxonomy" id="1408103"/>
    <lineage>
        <taxon>Bacteria</taxon>
        <taxon>Bacillati</taxon>
        <taxon>Bacillota</taxon>
        <taxon>Bacilli</taxon>
        <taxon>Bacillales</taxon>
        <taxon>Bacillaceae</taxon>
        <taxon>Mesobacillus</taxon>
    </lineage>
</organism>
<dbReference type="GO" id="GO:0030288">
    <property type="term" value="C:outer membrane-bounded periplasmic space"/>
    <property type="evidence" value="ECO:0007669"/>
    <property type="project" value="InterPro"/>
</dbReference>
<gene>
    <name evidence="6" type="ORF">WQ57_10245</name>
</gene>
<dbReference type="PATRIC" id="fig|1408103.3.peg.2309"/>
<dbReference type="Proteomes" id="UP000034166">
    <property type="component" value="Unassembled WGS sequence"/>
</dbReference>
<dbReference type="InterPro" id="IPR038404">
    <property type="entry name" value="TRAP_DctP_sf"/>
</dbReference>
<evidence type="ECO:0000313" key="7">
    <source>
        <dbReference type="Proteomes" id="UP000034166"/>
    </source>
</evidence>
<keyword evidence="4 5" id="KW-0732">Signal</keyword>
<name>A0A0M2SYW4_9BACI</name>
<dbReference type="GO" id="GO:0055085">
    <property type="term" value="P:transmembrane transport"/>
    <property type="evidence" value="ECO:0007669"/>
    <property type="project" value="InterPro"/>
</dbReference>
<comment type="subcellular location">
    <subcellularLocation>
        <location evidence="1">Cell envelope</location>
    </subcellularLocation>
</comment>
<dbReference type="PIRSF" id="PIRSF006470">
    <property type="entry name" value="DctB"/>
    <property type="match status" value="1"/>
</dbReference>
<protein>
    <submittedName>
        <fullName evidence="6">C4-dicarboxylate ABC transporter substrate-binding protein</fullName>
    </submittedName>
</protein>
<dbReference type="Pfam" id="PF03480">
    <property type="entry name" value="DctP"/>
    <property type="match status" value="1"/>
</dbReference>
<evidence type="ECO:0000256" key="3">
    <source>
        <dbReference type="ARBA" id="ARBA00022448"/>
    </source>
</evidence>
<dbReference type="OrthoDB" id="9776801at2"/>
<dbReference type="PANTHER" id="PTHR33376">
    <property type="match status" value="1"/>
</dbReference>
<feature type="signal peptide" evidence="5">
    <location>
        <begin position="1"/>
        <end position="29"/>
    </location>
</feature>
<dbReference type="InterPro" id="IPR004682">
    <property type="entry name" value="TRAP_DctP"/>
</dbReference>
<accession>A0A0M2SYW4</accession>
<dbReference type="PANTHER" id="PTHR33376:SF4">
    <property type="entry name" value="SIALIC ACID-BINDING PERIPLASMIC PROTEIN SIAP"/>
    <property type="match status" value="1"/>
</dbReference>
<keyword evidence="3" id="KW-0813">Transport</keyword>
<dbReference type="AlphaFoldDB" id="A0A0M2SYW4"/>